<dbReference type="InterPro" id="IPR036388">
    <property type="entry name" value="WH-like_DNA-bd_sf"/>
</dbReference>
<evidence type="ECO:0000256" key="1">
    <source>
        <dbReference type="ARBA" id="ARBA00010641"/>
    </source>
</evidence>
<dbReference type="GO" id="GO:0003677">
    <property type="term" value="F:DNA binding"/>
    <property type="evidence" value="ECO:0007669"/>
    <property type="project" value="InterPro"/>
</dbReference>
<dbReference type="NCBIfam" id="TIGR02937">
    <property type="entry name" value="sigma70-ECF"/>
    <property type="match status" value="1"/>
</dbReference>
<organism evidence="7 8">
    <name type="scientific">Paraglaciecola arctica BSs20135</name>
    <dbReference type="NCBI Taxonomy" id="493475"/>
    <lineage>
        <taxon>Bacteria</taxon>
        <taxon>Pseudomonadati</taxon>
        <taxon>Pseudomonadota</taxon>
        <taxon>Gammaproteobacteria</taxon>
        <taxon>Alteromonadales</taxon>
        <taxon>Alteromonadaceae</taxon>
        <taxon>Paraglaciecola</taxon>
    </lineage>
</organism>
<dbReference type="EMBL" id="BAEO01000010">
    <property type="protein sequence ID" value="GAC17838.1"/>
    <property type="molecule type" value="Genomic_DNA"/>
</dbReference>
<dbReference type="Pfam" id="PF08281">
    <property type="entry name" value="Sigma70_r4_2"/>
    <property type="match status" value="1"/>
</dbReference>
<dbReference type="RefSeq" id="WP_007617040.1">
    <property type="nucleotide sequence ID" value="NZ_BAEO01000010.1"/>
</dbReference>
<dbReference type="eggNOG" id="COG1595">
    <property type="taxonomic scope" value="Bacteria"/>
</dbReference>
<evidence type="ECO:0000256" key="3">
    <source>
        <dbReference type="ARBA" id="ARBA00023082"/>
    </source>
</evidence>
<gene>
    <name evidence="7" type="ORF">GARC_0857</name>
</gene>
<keyword evidence="8" id="KW-1185">Reference proteome</keyword>
<name>K6YMJ2_9ALTE</name>
<dbReference type="InterPro" id="IPR007627">
    <property type="entry name" value="RNA_pol_sigma70_r2"/>
</dbReference>
<dbReference type="SUPFAM" id="SSF88659">
    <property type="entry name" value="Sigma3 and sigma4 domains of RNA polymerase sigma factors"/>
    <property type="match status" value="1"/>
</dbReference>
<protein>
    <submittedName>
        <fullName evidence="7">Sigma-70, region 4 type 2</fullName>
    </submittedName>
</protein>
<dbReference type="GO" id="GO:0016987">
    <property type="term" value="F:sigma factor activity"/>
    <property type="evidence" value="ECO:0007669"/>
    <property type="project" value="UniProtKB-KW"/>
</dbReference>
<dbReference type="SUPFAM" id="SSF88946">
    <property type="entry name" value="Sigma2 domain of RNA polymerase sigma factors"/>
    <property type="match status" value="1"/>
</dbReference>
<feature type="domain" description="RNA polymerase sigma factor 70 region 4 type 2" evidence="6">
    <location>
        <begin position="133"/>
        <end position="179"/>
    </location>
</feature>
<dbReference type="AlphaFoldDB" id="K6YMJ2"/>
<sequence>MKKDDELRAEDASSHSKANKNAVPRFSILAEFRNNQLSLRNFIARYMVSSHDIEDVSQETFLRAYKVEKERKIDFPKAFLFRIAKNLMLSEFSRKTRKITDYIDDCDEFDAAFNTETLESDAMAQQKVGIYCEAVAALPAQCRRVIIMKKVYGMQNKEIARRLELSVSTVEKHLSKGIKQSNAIISQRYSGEKMTSRVDGKHSEAQVFDVRREK</sequence>
<evidence type="ECO:0000256" key="4">
    <source>
        <dbReference type="ARBA" id="ARBA00023163"/>
    </source>
</evidence>
<dbReference type="STRING" id="493475.GARC_0857"/>
<evidence type="ECO:0000259" key="6">
    <source>
        <dbReference type="Pfam" id="PF08281"/>
    </source>
</evidence>
<evidence type="ECO:0000313" key="8">
    <source>
        <dbReference type="Proteomes" id="UP000006327"/>
    </source>
</evidence>
<dbReference type="Proteomes" id="UP000006327">
    <property type="component" value="Unassembled WGS sequence"/>
</dbReference>
<dbReference type="PANTHER" id="PTHR43133">
    <property type="entry name" value="RNA POLYMERASE ECF-TYPE SIGMA FACTO"/>
    <property type="match status" value="1"/>
</dbReference>
<comment type="similarity">
    <text evidence="1">Belongs to the sigma-70 factor family. ECF subfamily.</text>
</comment>
<dbReference type="OrthoDB" id="6689546at2"/>
<feature type="domain" description="RNA polymerase sigma-70 region 2" evidence="5">
    <location>
        <begin position="33"/>
        <end position="97"/>
    </location>
</feature>
<dbReference type="InterPro" id="IPR013324">
    <property type="entry name" value="RNA_pol_sigma_r3/r4-like"/>
</dbReference>
<keyword evidence="4" id="KW-0804">Transcription</keyword>
<dbReference type="InterPro" id="IPR013249">
    <property type="entry name" value="RNA_pol_sigma70_r4_t2"/>
</dbReference>
<accession>K6YMJ2</accession>
<keyword evidence="2" id="KW-0805">Transcription regulation</keyword>
<comment type="caution">
    <text evidence="7">The sequence shown here is derived from an EMBL/GenBank/DDBJ whole genome shotgun (WGS) entry which is preliminary data.</text>
</comment>
<dbReference type="Gene3D" id="1.10.10.10">
    <property type="entry name" value="Winged helix-like DNA-binding domain superfamily/Winged helix DNA-binding domain"/>
    <property type="match status" value="1"/>
</dbReference>
<dbReference type="PANTHER" id="PTHR43133:SF63">
    <property type="entry name" value="RNA POLYMERASE SIGMA FACTOR FECI-RELATED"/>
    <property type="match status" value="1"/>
</dbReference>
<evidence type="ECO:0000256" key="2">
    <source>
        <dbReference type="ARBA" id="ARBA00023015"/>
    </source>
</evidence>
<dbReference type="Gene3D" id="1.10.1740.10">
    <property type="match status" value="1"/>
</dbReference>
<dbReference type="Pfam" id="PF04542">
    <property type="entry name" value="Sigma70_r2"/>
    <property type="match status" value="1"/>
</dbReference>
<dbReference type="InterPro" id="IPR013325">
    <property type="entry name" value="RNA_pol_sigma_r2"/>
</dbReference>
<dbReference type="InterPro" id="IPR014284">
    <property type="entry name" value="RNA_pol_sigma-70_dom"/>
</dbReference>
<dbReference type="GO" id="GO:0006352">
    <property type="term" value="P:DNA-templated transcription initiation"/>
    <property type="evidence" value="ECO:0007669"/>
    <property type="project" value="InterPro"/>
</dbReference>
<proteinExistence type="inferred from homology"/>
<dbReference type="InterPro" id="IPR039425">
    <property type="entry name" value="RNA_pol_sigma-70-like"/>
</dbReference>
<reference evidence="7 8" key="1">
    <citation type="journal article" date="2017" name="Antonie Van Leeuwenhoek">
        <title>Rhizobium rhizosphaerae sp. nov., a novel species isolated from rice rhizosphere.</title>
        <authorList>
            <person name="Zhao J.J."/>
            <person name="Zhang J."/>
            <person name="Zhang R.J."/>
            <person name="Zhang C.W."/>
            <person name="Yin H.Q."/>
            <person name="Zhang X.X."/>
        </authorList>
    </citation>
    <scope>NUCLEOTIDE SEQUENCE [LARGE SCALE GENOMIC DNA]</scope>
    <source>
        <strain evidence="7 8">BSs20135</strain>
    </source>
</reference>
<keyword evidence="3" id="KW-0731">Sigma factor</keyword>
<evidence type="ECO:0000313" key="7">
    <source>
        <dbReference type="EMBL" id="GAC17838.1"/>
    </source>
</evidence>
<evidence type="ECO:0000259" key="5">
    <source>
        <dbReference type="Pfam" id="PF04542"/>
    </source>
</evidence>